<dbReference type="InterPro" id="IPR050908">
    <property type="entry name" value="SmbC-like"/>
</dbReference>
<dbReference type="Pfam" id="PF06445">
    <property type="entry name" value="GyrI-like"/>
    <property type="match status" value="1"/>
</dbReference>
<accession>A0A5D4RJL3</accession>
<dbReference type="Proteomes" id="UP000322139">
    <property type="component" value="Unassembled WGS sequence"/>
</dbReference>
<organism evidence="2 3">
    <name type="scientific">Bacillus infantis</name>
    <dbReference type="NCBI Taxonomy" id="324767"/>
    <lineage>
        <taxon>Bacteria</taxon>
        <taxon>Bacillati</taxon>
        <taxon>Bacillota</taxon>
        <taxon>Bacilli</taxon>
        <taxon>Bacillales</taxon>
        <taxon>Bacillaceae</taxon>
        <taxon>Bacillus</taxon>
    </lineage>
</organism>
<dbReference type="PANTHER" id="PTHR40055:SF1">
    <property type="entry name" value="TRANSCRIPTIONAL REGULATOR YGIV-RELATED"/>
    <property type="match status" value="1"/>
</dbReference>
<protein>
    <submittedName>
        <fullName evidence="2">DNA gyrase inhibitor</fullName>
    </submittedName>
</protein>
<dbReference type="SUPFAM" id="SSF55136">
    <property type="entry name" value="Probable bacterial effector-binding domain"/>
    <property type="match status" value="1"/>
</dbReference>
<dbReference type="PANTHER" id="PTHR40055">
    <property type="entry name" value="TRANSCRIPTIONAL REGULATOR YGIV-RELATED"/>
    <property type="match status" value="1"/>
</dbReference>
<dbReference type="RefSeq" id="WP_148973498.1">
    <property type="nucleotide sequence ID" value="NZ_JBNIKU010000003.1"/>
</dbReference>
<dbReference type="AlphaFoldDB" id="A0A5D4RJL3"/>
<reference evidence="2 3" key="1">
    <citation type="submission" date="2019-08" db="EMBL/GenBank/DDBJ databases">
        <title>Bacillus genomes from the desert of Cuatro Cienegas, Coahuila.</title>
        <authorList>
            <person name="Olmedo-Alvarez G."/>
        </authorList>
    </citation>
    <scope>NUCLEOTIDE SEQUENCE [LARGE SCALE GENOMIC DNA]</scope>
    <source>
        <strain evidence="2 3">CH446_14T</strain>
    </source>
</reference>
<dbReference type="InterPro" id="IPR029442">
    <property type="entry name" value="GyrI-like"/>
</dbReference>
<dbReference type="SMART" id="SM00871">
    <property type="entry name" value="AraC_E_bind"/>
    <property type="match status" value="1"/>
</dbReference>
<dbReference type="InterPro" id="IPR011256">
    <property type="entry name" value="Reg_factor_effector_dom_sf"/>
</dbReference>
<evidence type="ECO:0000259" key="1">
    <source>
        <dbReference type="SMART" id="SM00871"/>
    </source>
</evidence>
<evidence type="ECO:0000313" key="2">
    <source>
        <dbReference type="EMBL" id="TYS51120.1"/>
    </source>
</evidence>
<name>A0A5D4RJL3_9BACI</name>
<dbReference type="InterPro" id="IPR010499">
    <property type="entry name" value="AraC_E-bd"/>
</dbReference>
<sequence>MEFKTEMVPEYRIAYVRQIGPYGPANQHVMEELKLWAKERSLLDEAAIILGISHDNPQTAPAESCRYDACIVIPEEFEMDASLKEGKFPGGEYAVFQVQHTEEEIQKLWAEVLPRLHNLGFQLDNRPAFERYTGAMLLNHQCEVCLPVKEL</sequence>
<proteinExistence type="predicted"/>
<gene>
    <name evidence="2" type="ORF">FZD51_03495</name>
</gene>
<feature type="domain" description="AraC effector-binding" evidence="1">
    <location>
        <begin position="1"/>
        <end position="149"/>
    </location>
</feature>
<comment type="caution">
    <text evidence="2">The sequence shown here is derived from an EMBL/GenBank/DDBJ whole genome shotgun (WGS) entry which is preliminary data.</text>
</comment>
<dbReference type="Gene3D" id="3.20.80.10">
    <property type="entry name" value="Regulatory factor, effector binding domain"/>
    <property type="match status" value="1"/>
</dbReference>
<dbReference type="EMBL" id="VTER01000002">
    <property type="protein sequence ID" value="TYS51120.1"/>
    <property type="molecule type" value="Genomic_DNA"/>
</dbReference>
<evidence type="ECO:0000313" key="3">
    <source>
        <dbReference type="Proteomes" id="UP000322139"/>
    </source>
</evidence>